<dbReference type="AlphaFoldDB" id="J3LZ53"/>
<evidence type="ECO:0000313" key="9">
    <source>
        <dbReference type="Proteomes" id="UP000006038"/>
    </source>
</evidence>
<evidence type="ECO:0000256" key="5">
    <source>
        <dbReference type="ARBA" id="ARBA00023136"/>
    </source>
</evidence>
<feature type="transmembrane region" description="Helical" evidence="6">
    <location>
        <begin position="138"/>
        <end position="156"/>
    </location>
</feature>
<evidence type="ECO:0000256" key="1">
    <source>
        <dbReference type="ARBA" id="ARBA00004141"/>
    </source>
</evidence>
<evidence type="ECO:0000259" key="7">
    <source>
        <dbReference type="Pfam" id="PF13456"/>
    </source>
</evidence>
<feature type="transmembrane region" description="Helical" evidence="6">
    <location>
        <begin position="380"/>
        <end position="401"/>
    </location>
</feature>
<feature type="transmembrane region" description="Helical" evidence="6">
    <location>
        <begin position="537"/>
        <end position="560"/>
    </location>
</feature>
<feature type="transmembrane region" description="Helical" evidence="6">
    <location>
        <begin position="207"/>
        <end position="225"/>
    </location>
</feature>
<keyword evidence="3 6" id="KW-0812">Transmembrane</keyword>
<dbReference type="PANTHER" id="PTHR11654">
    <property type="entry name" value="OLIGOPEPTIDE TRANSPORTER-RELATED"/>
    <property type="match status" value="1"/>
</dbReference>
<dbReference type="OMA" id="WLVIQFF"/>
<dbReference type="eggNOG" id="KOG1237">
    <property type="taxonomic scope" value="Eukaryota"/>
</dbReference>
<comment type="similarity">
    <text evidence="2">Belongs to the major facilitator superfamily. Proton-dependent oligopeptide transporter (POT/PTR) (TC 2.A.17) family.</text>
</comment>
<dbReference type="InterPro" id="IPR036397">
    <property type="entry name" value="RNaseH_sf"/>
</dbReference>
<dbReference type="GO" id="GO:0004523">
    <property type="term" value="F:RNA-DNA hybrid ribonuclease activity"/>
    <property type="evidence" value="ECO:0007669"/>
    <property type="project" value="InterPro"/>
</dbReference>
<dbReference type="Gene3D" id="3.30.420.10">
    <property type="entry name" value="Ribonuclease H-like superfamily/Ribonuclease H"/>
    <property type="match status" value="1"/>
</dbReference>
<dbReference type="HOGENOM" id="CLU_009313_4_0_1"/>
<dbReference type="InterPro" id="IPR036259">
    <property type="entry name" value="MFS_trans_sf"/>
</dbReference>
<reference evidence="8" key="2">
    <citation type="submission" date="2013-04" db="UniProtKB">
        <authorList>
            <consortium name="EnsemblPlants"/>
        </authorList>
    </citation>
    <scope>IDENTIFICATION</scope>
</reference>
<organism evidence="8">
    <name type="scientific">Oryza brachyantha</name>
    <name type="common">malo sina</name>
    <dbReference type="NCBI Taxonomy" id="4533"/>
    <lineage>
        <taxon>Eukaryota</taxon>
        <taxon>Viridiplantae</taxon>
        <taxon>Streptophyta</taxon>
        <taxon>Embryophyta</taxon>
        <taxon>Tracheophyta</taxon>
        <taxon>Spermatophyta</taxon>
        <taxon>Magnoliopsida</taxon>
        <taxon>Liliopsida</taxon>
        <taxon>Poales</taxon>
        <taxon>Poaceae</taxon>
        <taxon>BOP clade</taxon>
        <taxon>Oryzoideae</taxon>
        <taxon>Oryzeae</taxon>
        <taxon>Oryzinae</taxon>
        <taxon>Oryza</taxon>
    </lineage>
</organism>
<reference evidence="8" key="1">
    <citation type="journal article" date="2013" name="Nat. Commun.">
        <title>Whole-genome sequencing of Oryza brachyantha reveals mechanisms underlying Oryza genome evolution.</title>
        <authorList>
            <person name="Chen J."/>
            <person name="Huang Q."/>
            <person name="Gao D."/>
            <person name="Wang J."/>
            <person name="Lang Y."/>
            <person name="Liu T."/>
            <person name="Li B."/>
            <person name="Bai Z."/>
            <person name="Luis Goicoechea J."/>
            <person name="Liang C."/>
            <person name="Chen C."/>
            <person name="Zhang W."/>
            <person name="Sun S."/>
            <person name="Liao Y."/>
            <person name="Zhang X."/>
            <person name="Yang L."/>
            <person name="Song C."/>
            <person name="Wang M."/>
            <person name="Shi J."/>
            <person name="Liu G."/>
            <person name="Liu J."/>
            <person name="Zhou H."/>
            <person name="Zhou W."/>
            <person name="Yu Q."/>
            <person name="An N."/>
            <person name="Chen Y."/>
            <person name="Cai Q."/>
            <person name="Wang B."/>
            <person name="Liu B."/>
            <person name="Min J."/>
            <person name="Huang Y."/>
            <person name="Wu H."/>
            <person name="Li Z."/>
            <person name="Zhang Y."/>
            <person name="Yin Y."/>
            <person name="Song W."/>
            <person name="Jiang J."/>
            <person name="Jackson S.A."/>
            <person name="Wing R.A."/>
            <person name="Wang J."/>
            <person name="Chen M."/>
        </authorList>
    </citation>
    <scope>NUCLEOTIDE SEQUENCE [LARGE SCALE GENOMIC DNA]</scope>
    <source>
        <strain evidence="8">cv. IRGC 101232</strain>
    </source>
</reference>
<dbReference type="Pfam" id="PF13456">
    <property type="entry name" value="RVT_3"/>
    <property type="match status" value="1"/>
</dbReference>
<feature type="domain" description="RNase H type-1" evidence="7">
    <location>
        <begin position="2"/>
        <end position="64"/>
    </location>
</feature>
<evidence type="ECO:0000256" key="4">
    <source>
        <dbReference type="ARBA" id="ARBA00022989"/>
    </source>
</evidence>
<feature type="transmembrane region" description="Helical" evidence="6">
    <location>
        <begin position="453"/>
        <end position="476"/>
    </location>
</feature>
<feature type="transmembrane region" description="Helical" evidence="6">
    <location>
        <begin position="165"/>
        <end position="187"/>
    </location>
</feature>
<dbReference type="GO" id="GO:0003676">
    <property type="term" value="F:nucleic acid binding"/>
    <property type="evidence" value="ECO:0007669"/>
    <property type="project" value="InterPro"/>
</dbReference>
<feature type="transmembrane region" description="Helical" evidence="6">
    <location>
        <begin position="587"/>
        <end position="605"/>
    </location>
</feature>
<proteinExistence type="inferred from homology"/>
<dbReference type="Proteomes" id="UP000006038">
    <property type="component" value="Chromosome 4"/>
</dbReference>
<dbReference type="SUPFAM" id="SSF103473">
    <property type="entry name" value="MFS general substrate transporter"/>
    <property type="match status" value="2"/>
</dbReference>
<comment type="subcellular location">
    <subcellularLocation>
        <location evidence="1">Membrane</location>
        <topology evidence="1">Multi-pass membrane protein</topology>
    </subcellularLocation>
</comment>
<dbReference type="Gene3D" id="1.20.1250.20">
    <property type="entry name" value="MFS general substrate transporter like domains"/>
    <property type="match status" value="1"/>
</dbReference>
<dbReference type="GO" id="GO:0016020">
    <property type="term" value="C:membrane"/>
    <property type="evidence" value="ECO:0007669"/>
    <property type="project" value="UniProtKB-SubCell"/>
</dbReference>
<protein>
    <recommendedName>
        <fullName evidence="7">RNase H type-1 domain-containing protein</fullName>
    </recommendedName>
</protein>
<dbReference type="InterPro" id="IPR000109">
    <property type="entry name" value="POT_fam"/>
</dbReference>
<feature type="transmembrane region" description="Helical" evidence="6">
    <location>
        <begin position="283"/>
        <end position="308"/>
    </location>
</feature>
<keyword evidence="4 6" id="KW-1133">Transmembrane helix</keyword>
<dbReference type="InterPro" id="IPR002156">
    <property type="entry name" value="RNaseH_domain"/>
</dbReference>
<accession>J3LZ53</accession>
<dbReference type="EnsemblPlants" id="OB04G24280.1">
    <property type="protein sequence ID" value="OB04G24280.1"/>
    <property type="gene ID" value="OB04G24280"/>
</dbReference>
<evidence type="ECO:0000256" key="2">
    <source>
        <dbReference type="ARBA" id="ARBA00005982"/>
    </source>
</evidence>
<sequence length="627" mass="68416">MQKVCVETDCQTVVSAWQEEKEQRSAVFQIVQEMKQLCSVFQGFEFLFVRREANRAAHVCARHALSSSITELCFDIYRSVFGGAHREGILRGECALDGCVLKSGILMALRSCPSGANFSLVAYFHGTLHLDIVTSSSVITYLAGAVSFFAALMNILSTAHIKPTAAIFVSGPFPVMGYMLLPLQAHLPSLHPPICEISKDPSKCEPAQVWSLTLLYLSLLVFAIGEGCMRACVPILGEDQFGNDGPQESHLRSKFLSWLNLANSLGALIGLVFLVWIENNLGWDIGFMLCAVTVLVGLLITAGGLPFYGMRKPNGSPLTRILQVFVTSSKKRHAAIFDVVELQEISTSDHVDGDGDNKSDSNNICTTRVDQGTGVMTQMLPIFISCVLIYLPFTLLMTLTIQVGSTMDTGIGMIKIPSASLIAIPTAFHMLMQPCYRQILTPLLRFTGHTNGIAPLQHIGVGSAFGAVAACIATLVEAKRLMVVEQKGLTLAAAGVPMSIFWLVMQFFLLSIMDIACIGGLVEFIKSEAPDPKAKHIAQAVQSLLVGIATWSGCAFVQFVNRVTRHGDNGRGWLDGTNFNRTHLDRFFFLLATLELVAFINYAFWARRYANKKGVSTIRLDSNNLGA</sequence>
<dbReference type="GO" id="GO:0022857">
    <property type="term" value="F:transmembrane transporter activity"/>
    <property type="evidence" value="ECO:0007669"/>
    <property type="project" value="InterPro"/>
</dbReference>
<feature type="transmembrane region" description="Helical" evidence="6">
    <location>
        <begin position="255"/>
        <end position="277"/>
    </location>
</feature>
<evidence type="ECO:0000256" key="6">
    <source>
        <dbReference type="SAM" id="Phobius"/>
    </source>
</evidence>
<keyword evidence="5 6" id="KW-0472">Membrane</keyword>
<evidence type="ECO:0000256" key="3">
    <source>
        <dbReference type="ARBA" id="ARBA00022692"/>
    </source>
</evidence>
<keyword evidence="9" id="KW-1185">Reference proteome</keyword>
<dbReference type="Gramene" id="OB04G24280.1">
    <property type="protein sequence ID" value="OB04G24280.1"/>
    <property type="gene ID" value="OB04G24280"/>
</dbReference>
<name>J3LZ53_ORYBR</name>
<dbReference type="Pfam" id="PF00854">
    <property type="entry name" value="PTR2"/>
    <property type="match status" value="1"/>
</dbReference>
<evidence type="ECO:0000313" key="8">
    <source>
        <dbReference type="EnsemblPlants" id="OB04G24280.1"/>
    </source>
</evidence>